<dbReference type="RefSeq" id="WP_077996880.1">
    <property type="nucleotide sequence ID" value="NZ_CP019655.1"/>
</dbReference>
<gene>
    <name evidence="1" type="ORF">ERICIII_00921</name>
</gene>
<sequence>MEEKWGRWEPKVGLSSKYYVESLSDSIKGFRIYLSNVNDEKKKVEVTFKDSVHAYRSTDESFRQSSINIIDEKYGTEFYSDWTFFKVNNSKYIQWLSEQSYGIAESEALIHFSFVARDSIVDVIAAYEPEIKIIR</sequence>
<evidence type="ECO:0000313" key="1">
    <source>
        <dbReference type="EMBL" id="AVF25126.1"/>
    </source>
</evidence>
<proteinExistence type="predicted"/>
<name>A0A2L1UAE1_9BACL</name>
<evidence type="ECO:0000313" key="2">
    <source>
        <dbReference type="Proteomes" id="UP000239833"/>
    </source>
</evidence>
<organism evidence="1 2">
    <name type="scientific">Paenibacillus larvae subsp. larvae</name>
    <dbReference type="NCBI Taxonomy" id="147375"/>
    <lineage>
        <taxon>Bacteria</taxon>
        <taxon>Bacillati</taxon>
        <taxon>Bacillota</taxon>
        <taxon>Bacilli</taxon>
        <taxon>Bacillales</taxon>
        <taxon>Paenibacillaceae</taxon>
        <taxon>Paenibacillus</taxon>
    </lineage>
</organism>
<protein>
    <submittedName>
        <fullName evidence="1">Uncharacterized protein</fullName>
    </submittedName>
</protein>
<dbReference type="Proteomes" id="UP000239833">
    <property type="component" value="Chromosome"/>
</dbReference>
<dbReference type="GeneID" id="64217738"/>
<dbReference type="EMBL" id="CP019655">
    <property type="protein sequence ID" value="AVF25126.1"/>
    <property type="molecule type" value="Genomic_DNA"/>
</dbReference>
<accession>A0A2L1UAE1</accession>
<dbReference type="AlphaFoldDB" id="A0A2L1UAE1"/>
<reference evidence="2" key="1">
    <citation type="submission" date="2017-02" db="EMBL/GenBank/DDBJ databases">
        <title>Delineation of Paenibacillus larvae strains originating from foulbrood outbreaks.</title>
        <authorList>
            <person name="Beims H."/>
            <person name="Bunk B."/>
            <person name="Sproeer C."/>
            <person name="Mohr K.I."/>
            <person name="Pradella S."/>
            <person name="Guenther G."/>
            <person name="Rohde M."/>
            <person name="von der Ohe W."/>
            <person name="Steinert M."/>
        </authorList>
    </citation>
    <scope>NUCLEOTIDE SEQUENCE [LARGE SCALE GENOMIC DNA]</scope>
    <source>
        <strain evidence="2">Eric_III</strain>
    </source>
</reference>